<feature type="domain" description="M23ase beta-sheet core" evidence="2">
    <location>
        <begin position="280"/>
        <end position="384"/>
    </location>
</feature>
<keyword evidence="1" id="KW-0812">Transmembrane</keyword>
<sequence length="396" mass="41398">MNASKSGAVIAVVAIPALVFGGMVAFLLLLSGNEEDAGQGAAALCGGDGVSITVSSTELPAEVAGFSGRQLENAAVIVTVAAERDLDQRAAVIGVMTAIAESRLQNLANAGEFLYPPGSRVMTSSQWAEAREVAMLSLEYPNDGVAPGDWDSIGLFQSRPAAGWGGDGSPEEQVQNLLNPAYTAREFFAALVRVDGWESMGLGAAAQEVQRSAFPSAYDENEPAARLIVAAVQGVEATVDGLDSCEPAYAGTVSADGWVHPSSGYTLLTGRFGDVRVGYEHQGLDFAGPLDTPIHAAADGVVTHVSCERWEGRSPCNVRIDHGTDTEGRVVSTLYVHMYASGVHVQVGDEVTAGDHIADMGSNGNSTGSHLHFEVWLDERPVDPESFLPSVGVALR</sequence>
<proteinExistence type="predicted"/>
<dbReference type="AlphaFoldDB" id="A0A9D2EFX6"/>
<reference evidence="3" key="2">
    <citation type="submission" date="2021-04" db="EMBL/GenBank/DDBJ databases">
        <authorList>
            <person name="Gilroy R."/>
        </authorList>
    </citation>
    <scope>NUCLEOTIDE SEQUENCE</scope>
    <source>
        <strain evidence="3">ChiGjej4B4-7305</strain>
    </source>
</reference>
<dbReference type="CDD" id="cd12797">
    <property type="entry name" value="M23_peptidase"/>
    <property type="match status" value="1"/>
</dbReference>
<dbReference type="GO" id="GO:0004222">
    <property type="term" value="F:metalloendopeptidase activity"/>
    <property type="evidence" value="ECO:0007669"/>
    <property type="project" value="TreeGrafter"/>
</dbReference>
<comment type="caution">
    <text evidence="3">The sequence shown here is derived from an EMBL/GenBank/DDBJ whole genome shotgun (WGS) entry which is preliminary data.</text>
</comment>
<keyword evidence="1" id="KW-1133">Transmembrane helix</keyword>
<evidence type="ECO:0000259" key="2">
    <source>
        <dbReference type="Pfam" id="PF01551"/>
    </source>
</evidence>
<dbReference type="EMBL" id="DXBY01000196">
    <property type="protein sequence ID" value="HIZ36386.1"/>
    <property type="molecule type" value="Genomic_DNA"/>
</dbReference>
<organism evidence="3 4">
    <name type="scientific">Candidatus Ruania gallistercoris</name>
    <dbReference type="NCBI Taxonomy" id="2838746"/>
    <lineage>
        <taxon>Bacteria</taxon>
        <taxon>Bacillati</taxon>
        <taxon>Actinomycetota</taxon>
        <taxon>Actinomycetes</taxon>
        <taxon>Micrococcales</taxon>
        <taxon>Ruaniaceae</taxon>
        <taxon>Ruania</taxon>
    </lineage>
</organism>
<accession>A0A9D2EFX6</accession>
<keyword evidence="1" id="KW-0472">Membrane</keyword>
<dbReference type="Gene3D" id="2.70.70.10">
    <property type="entry name" value="Glucose Permease (Domain IIA)"/>
    <property type="match status" value="1"/>
</dbReference>
<dbReference type="InterPro" id="IPR050570">
    <property type="entry name" value="Cell_wall_metabolism_enzyme"/>
</dbReference>
<reference evidence="3" key="1">
    <citation type="journal article" date="2021" name="PeerJ">
        <title>Extensive microbial diversity within the chicken gut microbiome revealed by metagenomics and culture.</title>
        <authorList>
            <person name="Gilroy R."/>
            <person name="Ravi A."/>
            <person name="Getino M."/>
            <person name="Pursley I."/>
            <person name="Horton D.L."/>
            <person name="Alikhan N.F."/>
            <person name="Baker D."/>
            <person name="Gharbi K."/>
            <person name="Hall N."/>
            <person name="Watson M."/>
            <person name="Adriaenssens E.M."/>
            <person name="Foster-Nyarko E."/>
            <person name="Jarju S."/>
            <person name="Secka A."/>
            <person name="Antonio M."/>
            <person name="Oren A."/>
            <person name="Chaudhuri R.R."/>
            <person name="La Ragione R."/>
            <person name="Hildebrand F."/>
            <person name="Pallen M.J."/>
        </authorList>
    </citation>
    <scope>NUCLEOTIDE SEQUENCE</scope>
    <source>
        <strain evidence="3">ChiGjej4B4-7305</strain>
    </source>
</reference>
<dbReference type="Pfam" id="PF01551">
    <property type="entry name" value="Peptidase_M23"/>
    <property type="match status" value="1"/>
</dbReference>
<gene>
    <name evidence="3" type="ORF">H9815_11455</name>
</gene>
<dbReference type="PANTHER" id="PTHR21666:SF270">
    <property type="entry name" value="MUREIN HYDROLASE ACTIVATOR ENVC"/>
    <property type="match status" value="1"/>
</dbReference>
<feature type="transmembrane region" description="Helical" evidence="1">
    <location>
        <begin position="7"/>
        <end position="30"/>
    </location>
</feature>
<dbReference type="InterPro" id="IPR011055">
    <property type="entry name" value="Dup_hybrid_motif"/>
</dbReference>
<evidence type="ECO:0000256" key="1">
    <source>
        <dbReference type="SAM" id="Phobius"/>
    </source>
</evidence>
<evidence type="ECO:0000313" key="3">
    <source>
        <dbReference type="EMBL" id="HIZ36386.1"/>
    </source>
</evidence>
<dbReference type="InterPro" id="IPR016047">
    <property type="entry name" value="M23ase_b-sheet_dom"/>
</dbReference>
<evidence type="ECO:0000313" key="4">
    <source>
        <dbReference type="Proteomes" id="UP000824037"/>
    </source>
</evidence>
<dbReference type="SUPFAM" id="SSF51261">
    <property type="entry name" value="Duplicated hybrid motif"/>
    <property type="match status" value="1"/>
</dbReference>
<dbReference type="PANTHER" id="PTHR21666">
    <property type="entry name" value="PEPTIDASE-RELATED"/>
    <property type="match status" value="1"/>
</dbReference>
<name>A0A9D2EFX6_9MICO</name>
<dbReference type="Proteomes" id="UP000824037">
    <property type="component" value="Unassembled WGS sequence"/>
</dbReference>
<protein>
    <submittedName>
        <fullName evidence="3">M23 family metallopeptidase</fullName>
    </submittedName>
</protein>